<name>A0A7S3YIM0_9EUKA</name>
<feature type="domain" description="EF-hand" evidence="3">
    <location>
        <begin position="116"/>
        <end position="151"/>
    </location>
</feature>
<dbReference type="AlphaFoldDB" id="A0A7S3YIM0"/>
<dbReference type="InterPro" id="IPR011992">
    <property type="entry name" value="EF-hand-dom_pair"/>
</dbReference>
<dbReference type="GO" id="GO:0005509">
    <property type="term" value="F:calcium ion binding"/>
    <property type="evidence" value="ECO:0007669"/>
    <property type="project" value="InterPro"/>
</dbReference>
<feature type="region of interest" description="Disordered" evidence="2">
    <location>
        <begin position="186"/>
        <end position="230"/>
    </location>
</feature>
<gene>
    <name evidence="4" type="ORF">LGLO00237_LOCUS5765</name>
</gene>
<dbReference type="CDD" id="cd00051">
    <property type="entry name" value="EFh"/>
    <property type="match status" value="1"/>
</dbReference>
<dbReference type="PROSITE" id="PS00018">
    <property type="entry name" value="EF_HAND_1"/>
    <property type="match status" value="2"/>
</dbReference>
<dbReference type="EMBL" id="HBIV01007751">
    <property type="protein sequence ID" value="CAE0652743.1"/>
    <property type="molecule type" value="Transcribed_RNA"/>
</dbReference>
<dbReference type="PANTHER" id="PTHR21262:SF12">
    <property type="entry name" value="GTP DIPHOSPHOKINASE CRSH, CHLOROPLASTIC-RELATED"/>
    <property type="match status" value="1"/>
</dbReference>
<organism evidence="4">
    <name type="scientific">Lotharella globosa</name>
    <dbReference type="NCBI Taxonomy" id="91324"/>
    <lineage>
        <taxon>Eukaryota</taxon>
        <taxon>Sar</taxon>
        <taxon>Rhizaria</taxon>
        <taxon>Cercozoa</taxon>
        <taxon>Chlorarachniophyceae</taxon>
        <taxon>Lotharella</taxon>
    </lineage>
</organism>
<feature type="region of interest" description="Disordered" evidence="2">
    <location>
        <begin position="433"/>
        <end position="476"/>
    </location>
</feature>
<proteinExistence type="predicted"/>
<feature type="compositionally biased region" description="Basic and acidic residues" evidence="2">
    <location>
        <begin position="445"/>
        <end position="461"/>
    </location>
</feature>
<feature type="region of interest" description="Disordered" evidence="2">
    <location>
        <begin position="362"/>
        <end position="389"/>
    </location>
</feature>
<dbReference type="SMART" id="SM00954">
    <property type="entry name" value="RelA_SpoT"/>
    <property type="match status" value="1"/>
</dbReference>
<dbReference type="PANTHER" id="PTHR21262">
    <property type="entry name" value="GUANOSINE-3',5'-BIS DIPHOSPHATE 3'-PYROPHOSPHOHYDROLASE"/>
    <property type="match status" value="1"/>
</dbReference>
<evidence type="ECO:0000259" key="3">
    <source>
        <dbReference type="PROSITE" id="PS50222"/>
    </source>
</evidence>
<keyword evidence="1" id="KW-0106">Calcium</keyword>
<dbReference type="GO" id="GO:0015969">
    <property type="term" value="P:guanosine tetraphosphate metabolic process"/>
    <property type="evidence" value="ECO:0007669"/>
    <property type="project" value="InterPro"/>
</dbReference>
<sequence>MEAGILSPLPGRRRGRAAAALWLFIATAACIIDQGTVLRPPLKTYQHGNGAVHSTRLRHFMPSRPKTGALARFRLRPRCSVPIPSSHGETPANPRKPNPSELPGAPDRGKISRESQETDGALELFGVIDTDGDGLISPEELQQGLCGLSDEDVCSLEVQELIDSVDENSDGSLNLSEFRTITSRTRNEFLPVRPPGKPREIADESTPGGDDENPETPPRQDGSSNLKSGKKMLPADTEALGTAFSYARGLVYPETDYLSLKDRDRVRQCIEGILAETALSNPTKKDLNDKVRALARTLSVVRLLVHMKSPADVIISSALAMSHQQKTSEDTPVNSLAPPSMMTGAPNLSKTQRASLTLSNSLVKRKSPSFGGTPSEGSTFAEKDSEQGGVPPVDILTLLGKYLEFASSNRNEVLLLLAQRLFEMRKTVESLKTETENLRTSSKPIESRYLPRSEDSAEHPEPTVATATEPTPPGEVRRVSGELTDIESSGPPVLADGGHDWGSDLDELLPVVAGASPEETALHLERALTALEVLHLWAPLAHAVGLKPLVGELESLSFQVLFPHNYGLMKSWHVDKHPLYRRALSCAIDSVKQSLRSAQETAQACVDVVDVTTDGEAGVPVPSGERDNQPFESNFAAVASKCEFEVSGRIKQVTSAFKKLFRTYTDTLLKSTDVVIPESQDVEETIEGYLNSDSDIERAPESELKHIWSKPNPADLPANMHDLIAIRVILHPPPLSDISESLGECLGIPGGINLEDAPDLLDILERELCEWAYEHIASLWPEVPGRFKNYIRNPKRNGYKSIHTTVVHSSGLPLEIQIRTARMHDHAEFGSAAHGLYKGGLANYKALPPPKEITTSEDDARAVTS</sequence>
<dbReference type="CDD" id="cd05399">
    <property type="entry name" value="NT_Rel-Spo_like"/>
    <property type="match status" value="1"/>
</dbReference>
<dbReference type="Gene3D" id="3.30.460.10">
    <property type="entry name" value="Beta Polymerase, domain 2"/>
    <property type="match status" value="1"/>
</dbReference>
<feature type="compositionally biased region" description="Basic and acidic residues" evidence="2">
    <location>
        <begin position="107"/>
        <end position="116"/>
    </location>
</feature>
<dbReference type="Pfam" id="PF13499">
    <property type="entry name" value="EF-hand_7"/>
    <property type="match status" value="1"/>
</dbReference>
<dbReference type="InterPro" id="IPR002048">
    <property type="entry name" value="EF_hand_dom"/>
</dbReference>
<dbReference type="InterPro" id="IPR007685">
    <property type="entry name" value="RelA_SpoT"/>
</dbReference>
<dbReference type="SUPFAM" id="SSF47473">
    <property type="entry name" value="EF-hand"/>
    <property type="match status" value="1"/>
</dbReference>
<feature type="region of interest" description="Disordered" evidence="2">
    <location>
        <begin position="325"/>
        <end position="348"/>
    </location>
</feature>
<feature type="compositionally biased region" description="Polar residues" evidence="2">
    <location>
        <begin position="325"/>
        <end position="334"/>
    </location>
</feature>
<dbReference type="InterPro" id="IPR018247">
    <property type="entry name" value="EF_Hand_1_Ca_BS"/>
</dbReference>
<feature type="domain" description="EF-hand" evidence="3">
    <location>
        <begin position="153"/>
        <end position="188"/>
    </location>
</feature>
<protein>
    <recommendedName>
        <fullName evidence="3">EF-hand domain-containing protein</fullName>
    </recommendedName>
</protein>
<evidence type="ECO:0000313" key="4">
    <source>
        <dbReference type="EMBL" id="CAE0652743.1"/>
    </source>
</evidence>
<feature type="region of interest" description="Disordered" evidence="2">
    <location>
        <begin position="81"/>
        <end position="117"/>
    </location>
</feature>
<evidence type="ECO:0000256" key="1">
    <source>
        <dbReference type="ARBA" id="ARBA00022837"/>
    </source>
</evidence>
<dbReference type="PROSITE" id="PS50222">
    <property type="entry name" value="EF_HAND_2"/>
    <property type="match status" value="2"/>
</dbReference>
<evidence type="ECO:0000256" key="2">
    <source>
        <dbReference type="SAM" id="MobiDB-lite"/>
    </source>
</evidence>
<dbReference type="Pfam" id="PF04607">
    <property type="entry name" value="RelA_SpoT"/>
    <property type="match status" value="1"/>
</dbReference>
<reference evidence="4" key="1">
    <citation type="submission" date="2021-01" db="EMBL/GenBank/DDBJ databases">
        <authorList>
            <person name="Corre E."/>
            <person name="Pelletier E."/>
            <person name="Niang G."/>
            <person name="Scheremetjew M."/>
            <person name="Finn R."/>
            <person name="Kale V."/>
            <person name="Holt S."/>
            <person name="Cochrane G."/>
            <person name="Meng A."/>
            <person name="Brown T."/>
            <person name="Cohen L."/>
        </authorList>
    </citation>
    <scope>NUCLEOTIDE SEQUENCE</scope>
    <source>
        <strain evidence="4">CCCM811</strain>
    </source>
</reference>
<accession>A0A7S3YIM0</accession>
<dbReference type="SUPFAM" id="SSF81301">
    <property type="entry name" value="Nucleotidyltransferase"/>
    <property type="match status" value="1"/>
</dbReference>
<dbReference type="SMART" id="SM00054">
    <property type="entry name" value="EFh"/>
    <property type="match status" value="2"/>
</dbReference>
<dbReference type="Gene3D" id="1.10.238.10">
    <property type="entry name" value="EF-hand"/>
    <property type="match status" value="1"/>
</dbReference>
<dbReference type="InterPro" id="IPR043519">
    <property type="entry name" value="NT_sf"/>
</dbReference>